<feature type="binding site" evidence="1">
    <location>
        <position position="64"/>
    </location>
    <ligand>
        <name>Mg(2+)</name>
        <dbReference type="ChEBI" id="CHEBI:18420"/>
        <label>1</label>
    </ligand>
</feature>
<evidence type="ECO:0000256" key="1">
    <source>
        <dbReference type="PIRSR" id="PIRSR605502-1"/>
    </source>
</evidence>
<dbReference type="GO" id="GO:0046872">
    <property type="term" value="F:metal ion binding"/>
    <property type="evidence" value="ECO:0007669"/>
    <property type="project" value="UniProtKB-KW"/>
</dbReference>
<feature type="binding site" evidence="1">
    <location>
        <position position="66"/>
    </location>
    <ligand>
        <name>Mg(2+)</name>
        <dbReference type="ChEBI" id="CHEBI:18420"/>
        <label>1</label>
    </ligand>
</feature>
<feature type="transmembrane region" description="Helical" evidence="2">
    <location>
        <begin position="337"/>
        <end position="358"/>
    </location>
</feature>
<feature type="binding site" evidence="1">
    <location>
        <position position="65"/>
    </location>
    <ligand>
        <name>Mg(2+)</name>
        <dbReference type="ChEBI" id="CHEBI:18420"/>
        <label>1</label>
    </ligand>
</feature>
<dbReference type="RefSeq" id="WP_162659836.1">
    <property type="nucleotide sequence ID" value="NZ_LR593887.1"/>
</dbReference>
<keyword evidence="2" id="KW-0472">Membrane</keyword>
<protein>
    <submittedName>
        <fullName evidence="3">Uncharacterized protein</fullName>
    </submittedName>
</protein>
<keyword evidence="2" id="KW-0812">Transmembrane</keyword>
<dbReference type="InterPro" id="IPR005502">
    <property type="entry name" value="Ribosyl_crysJ1"/>
</dbReference>
<proteinExistence type="predicted"/>
<name>A0A6C2YTX8_9BACT</name>
<dbReference type="AlphaFoldDB" id="A0A6C2YTX8"/>
<dbReference type="InterPro" id="IPR050792">
    <property type="entry name" value="ADP-ribosylglycohydrolase"/>
</dbReference>
<dbReference type="Proteomes" id="UP000464378">
    <property type="component" value="Chromosome"/>
</dbReference>
<accession>A0A6C2YTX8</accession>
<evidence type="ECO:0000256" key="2">
    <source>
        <dbReference type="SAM" id="Phobius"/>
    </source>
</evidence>
<organism evidence="3">
    <name type="scientific">Tuwongella immobilis</name>
    <dbReference type="NCBI Taxonomy" id="692036"/>
    <lineage>
        <taxon>Bacteria</taxon>
        <taxon>Pseudomonadati</taxon>
        <taxon>Planctomycetota</taxon>
        <taxon>Planctomycetia</taxon>
        <taxon>Gemmatales</taxon>
        <taxon>Gemmataceae</taxon>
        <taxon>Tuwongella</taxon>
    </lineage>
</organism>
<evidence type="ECO:0000313" key="4">
    <source>
        <dbReference type="Proteomes" id="UP000464378"/>
    </source>
</evidence>
<feature type="binding site" evidence="1">
    <location>
        <position position="286"/>
    </location>
    <ligand>
        <name>Mg(2+)</name>
        <dbReference type="ChEBI" id="CHEBI:18420"/>
        <label>1</label>
    </ligand>
</feature>
<evidence type="ECO:0000313" key="3">
    <source>
        <dbReference type="EMBL" id="VIP04807.1"/>
    </source>
</evidence>
<dbReference type="FunCoup" id="A0A6C2YTX8">
    <property type="interactions" value="181"/>
</dbReference>
<keyword evidence="2" id="KW-1133">Transmembrane helix</keyword>
<dbReference type="PANTHER" id="PTHR16222:SF12">
    <property type="entry name" value="ADP-RIBOSYLGLYCOHYDROLASE-RELATED"/>
    <property type="match status" value="1"/>
</dbReference>
<feature type="binding site" evidence="1">
    <location>
        <position position="284"/>
    </location>
    <ligand>
        <name>Mg(2+)</name>
        <dbReference type="ChEBI" id="CHEBI:18420"/>
        <label>1</label>
    </ligand>
</feature>
<comment type="cofactor">
    <cofactor evidence="1">
        <name>Mg(2+)</name>
        <dbReference type="ChEBI" id="CHEBI:18420"/>
    </cofactor>
    <text evidence="1">Binds 2 magnesium ions per subunit.</text>
</comment>
<dbReference type="EMBL" id="LR586016">
    <property type="protein sequence ID" value="VIP04807.1"/>
    <property type="molecule type" value="Genomic_DNA"/>
</dbReference>
<keyword evidence="1" id="KW-0460">Magnesium</keyword>
<sequence>MSVPDSHASPIPPTASVAVTGAILGTAVGDALGLPYEGISWQRAAKLLGPPDRHRFWFGRGMTSDDTEHTCMVVQAYLQSGGNLDAFERNFARRLRFWLLALPAGIGKATLQAILKLWLGWKPGRNGVFSAGNGPAMRAAVIGAMIPDPIQRQAVVARSSRLTHTDPLAEIAAQAVALAAAMSAAGTVSPNGDSPQLPSGEAFLAELRRMAVDPAAWKFLPTIEHAVQSAAAGESAPTFAESLGCARGVSGYVLHTVPVVIQVWLRFPRDFAQAIPEIIRCGGDADTTAAILGGIIGAGVGVDGIPESWRSGLMEWPRSVQWMQRLGRTSAPPVPEVALAAVLLRNLGFLGIVLLHILRRMLPPYR</sequence>
<reference evidence="3" key="1">
    <citation type="submission" date="2019-04" db="EMBL/GenBank/DDBJ databases">
        <authorList>
            <consortium name="Science for Life Laboratories"/>
        </authorList>
    </citation>
    <scope>NUCLEOTIDE SEQUENCE</scope>
    <source>
        <strain evidence="3">MBLW1</strain>
    </source>
</reference>
<keyword evidence="4" id="KW-1185">Reference proteome</keyword>
<dbReference type="Gene3D" id="1.10.4080.10">
    <property type="entry name" value="ADP-ribosylation/Crystallin J1"/>
    <property type="match status" value="1"/>
</dbReference>
<dbReference type="PANTHER" id="PTHR16222">
    <property type="entry name" value="ADP-RIBOSYLGLYCOHYDROLASE"/>
    <property type="match status" value="1"/>
</dbReference>
<gene>
    <name evidence="3" type="ORF">GMBLW1_43860</name>
</gene>
<dbReference type="KEGG" id="tim:GMBLW1_43860"/>
<dbReference type="InterPro" id="IPR036705">
    <property type="entry name" value="Ribosyl_crysJ1_sf"/>
</dbReference>
<feature type="binding site" evidence="1">
    <location>
        <position position="287"/>
    </location>
    <ligand>
        <name>Mg(2+)</name>
        <dbReference type="ChEBI" id="CHEBI:18420"/>
        <label>1</label>
    </ligand>
</feature>
<dbReference type="InParanoid" id="A0A6C2YTX8"/>
<dbReference type="SUPFAM" id="SSF101478">
    <property type="entry name" value="ADP-ribosylglycohydrolase"/>
    <property type="match status" value="1"/>
</dbReference>
<dbReference type="EMBL" id="LR593887">
    <property type="protein sequence ID" value="VTS06974.1"/>
    <property type="molecule type" value="Genomic_DNA"/>
</dbReference>
<dbReference type="Pfam" id="PF03747">
    <property type="entry name" value="ADP_ribosyl_GH"/>
    <property type="match status" value="1"/>
</dbReference>
<keyword evidence="1" id="KW-0479">Metal-binding</keyword>